<protein>
    <submittedName>
        <fullName evidence="2">Uncharacterized protein</fullName>
    </submittedName>
</protein>
<sequence>MQSETRKQWWQQLGGISQGMLFMHGHIVSPEALEGSDGDRRREPRTRDAAGKRRHERAVQRLSARRLREMTSLSLFR</sequence>
<reference evidence="2 3" key="1">
    <citation type="submission" date="2024-04" db="EMBL/GenBank/DDBJ databases">
        <title>Draft genome sequence of Pseudoxanthomonas putridarboris WD12.</title>
        <authorList>
            <person name="Oh J."/>
        </authorList>
    </citation>
    <scope>NUCLEOTIDE SEQUENCE [LARGE SCALE GENOMIC DNA]</scope>
    <source>
        <strain evidence="2 3">WD12</strain>
    </source>
</reference>
<dbReference type="EMBL" id="JBBWWT010000001">
    <property type="protein sequence ID" value="MEL1263501.1"/>
    <property type="molecule type" value="Genomic_DNA"/>
</dbReference>
<gene>
    <name evidence="2" type="ORF">AAD027_03820</name>
</gene>
<feature type="region of interest" description="Disordered" evidence="1">
    <location>
        <begin position="29"/>
        <end position="62"/>
    </location>
</feature>
<evidence type="ECO:0000313" key="3">
    <source>
        <dbReference type="Proteomes" id="UP001459204"/>
    </source>
</evidence>
<dbReference type="RefSeq" id="WP_341724672.1">
    <property type="nucleotide sequence ID" value="NZ_JBBWWT010000001.1"/>
</dbReference>
<evidence type="ECO:0000313" key="2">
    <source>
        <dbReference type="EMBL" id="MEL1263501.1"/>
    </source>
</evidence>
<evidence type="ECO:0000256" key="1">
    <source>
        <dbReference type="SAM" id="MobiDB-lite"/>
    </source>
</evidence>
<organism evidence="2 3">
    <name type="scientific">Pseudoxanthomonas putridarboris</name>
    <dbReference type="NCBI Taxonomy" id="752605"/>
    <lineage>
        <taxon>Bacteria</taxon>
        <taxon>Pseudomonadati</taxon>
        <taxon>Pseudomonadota</taxon>
        <taxon>Gammaproteobacteria</taxon>
        <taxon>Lysobacterales</taxon>
        <taxon>Lysobacteraceae</taxon>
        <taxon>Pseudoxanthomonas</taxon>
    </lineage>
</organism>
<proteinExistence type="predicted"/>
<name>A0ABU9IWZ2_9GAMM</name>
<comment type="caution">
    <text evidence="2">The sequence shown here is derived from an EMBL/GenBank/DDBJ whole genome shotgun (WGS) entry which is preliminary data.</text>
</comment>
<feature type="compositionally biased region" description="Basic and acidic residues" evidence="1">
    <location>
        <begin position="37"/>
        <end position="51"/>
    </location>
</feature>
<dbReference type="Proteomes" id="UP001459204">
    <property type="component" value="Unassembled WGS sequence"/>
</dbReference>
<keyword evidence="3" id="KW-1185">Reference proteome</keyword>
<accession>A0ABU9IWZ2</accession>